<feature type="region of interest" description="Disordered" evidence="1">
    <location>
        <begin position="1"/>
        <end position="51"/>
    </location>
</feature>
<dbReference type="EMBL" id="CAUYUJ010004850">
    <property type="protein sequence ID" value="CAK0811199.1"/>
    <property type="molecule type" value="Genomic_DNA"/>
</dbReference>
<sequence length="115" mass="13128">MFVQEAQEAETDTGKEQEQRIDMQYEQVQEQERANAEDPVGTESKVKRGPEQAQHKLLVLRCAVPVSDLHPTGMTLGKTRIIRTRWSCHRKSELELRKLNTDSDAHLLSPTCRAS</sequence>
<proteinExistence type="predicted"/>
<organism evidence="2 3">
    <name type="scientific">Prorocentrum cordatum</name>
    <dbReference type="NCBI Taxonomy" id="2364126"/>
    <lineage>
        <taxon>Eukaryota</taxon>
        <taxon>Sar</taxon>
        <taxon>Alveolata</taxon>
        <taxon>Dinophyceae</taxon>
        <taxon>Prorocentrales</taxon>
        <taxon>Prorocentraceae</taxon>
        <taxon>Prorocentrum</taxon>
    </lineage>
</organism>
<evidence type="ECO:0000313" key="3">
    <source>
        <dbReference type="Proteomes" id="UP001189429"/>
    </source>
</evidence>
<protein>
    <submittedName>
        <fullName evidence="2">Uncharacterized protein</fullName>
    </submittedName>
</protein>
<dbReference type="Proteomes" id="UP001189429">
    <property type="component" value="Unassembled WGS sequence"/>
</dbReference>
<keyword evidence="3" id="KW-1185">Reference proteome</keyword>
<accession>A0ABN9R4N8</accession>
<feature type="compositionally biased region" description="Basic and acidic residues" evidence="1">
    <location>
        <begin position="12"/>
        <end position="23"/>
    </location>
</feature>
<evidence type="ECO:0000313" key="2">
    <source>
        <dbReference type="EMBL" id="CAK0811199.1"/>
    </source>
</evidence>
<evidence type="ECO:0000256" key="1">
    <source>
        <dbReference type="SAM" id="MobiDB-lite"/>
    </source>
</evidence>
<name>A0ABN9R4N8_9DINO</name>
<gene>
    <name evidence="2" type="ORF">PCOR1329_LOCUS15906</name>
</gene>
<reference evidence="2" key="1">
    <citation type="submission" date="2023-10" db="EMBL/GenBank/DDBJ databases">
        <authorList>
            <person name="Chen Y."/>
            <person name="Shah S."/>
            <person name="Dougan E. K."/>
            <person name="Thang M."/>
            <person name="Chan C."/>
        </authorList>
    </citation>
    <scope>NUCLEOTIDE SEQUENCE [LARGE SCALE GENOMIC DNA]</scope>
</reference>
<comment type="caution">
    <text evidence="2">The sequence shown here is derived from an EMBL/GenBank/DDBJ whole genome shotgun (WGS) entry which is preliminary data.</text>
</comment>